<name>A0A5S3YQW9_9GAMM</name>
<evidence type="ECO:0000313" key="2">
    <source>
        <dbReference type="Proteomes" id="UP000307362"/>
    </source>
</evidence>
<dbReference type="PROSITE" id="PS51257">
    <property type="entry name" value="PROKAR_LIPOPROTEIN"/>
    <property type="match status" value="1"/>
</dbReference>
<dbReference type="AlphaFoldDB" id="A0A5S3YQW9"/>
<dbReference type="OrthoDB" id="194242at2"/>
<dbReference type="EMBL" id="PNCM01000031">
    <property type="protein sequence ID" value="TMP79272.1"/>
    <property type="molecule type" value="Genomic_DNA"/>
</dbReference>
<sequence length="119" mass="12884">MKLAHLALGTAIVMVSGCSTMLTEDVHRINVSSSKANLQLEVDGATQTVPGIIEVKKENKNKTLKVTTAGCEQDIALNKEVEPTFFVNLLSGGAFGSTTDYSTEKMWRYQDSVNITCAQ</sequence>
<comment type="caution">
    <text evidence="1">The sequence shown here is derived from an EMBL/GenBank/DDBJ whole genome shotgun (WGS) entry which is preliminary data.</text>
</comment>
<accession>A0A5S3YQW9</accession>
<organism evidence="1 2">
    <name type="scientific">Pseudoalteromonas phenolica</name>
    <dbReference type="NCBI Taxonomy" id="161398"/>
    <lineage>
        <taxon>Bacteria</taxon>
        <taxon>Pseudomonadati</taxon>
        <taxon>Pseudomonadota</taxon>
        <taxon>Gammaproteobacteria</taxon>
        <taxon>Alteromonadales</taxon>
        <taxon>Pseudoalteromonadaceae</taxon>
        <taxon>Pseudoalteromonas</taxon>
    </lineage>
</organism>
<dbReference type="Proteomes" id="UP000307362">
    <property type="component" value="Unassembled WGS sequence"/>
</dbReference>
<evidence type="ECO:0000313" key="1">
    <source>
        <dbReference type="EMBL" id="TMP79272.1"/>
    </source>
</evidence>
<protein>
    <submittedName>
        <fullName evidence="1">Adenosine deaminase</fullName>
    </submittedName>
</protein>
<reference evidence="2" key="2">
    <citation type="submission" date="2019-06" db="EMBL/GenBank/DDBJ databases">
        <title>Co-occurence of chitin degradation, pigmentation and bioactivity in marine Pseudoalteromonas.</title>
        <authorList>
            <person name="Sonnenschein E.C."/>
            <person name="Bech P.K."/>
        </authorList>
    </citation>
    <scope>NUCLEOTIDE SEQUENCE [LARGE SCALE GENOMIC DNA]</scope>
    <source>
        <strain evidence="2">S1189</strain>
    </source>
</reference>
<reference evidence="1 2" key="1">
    <citation type="submission" date="2017-12" db="EMBL/GenBank/DDBJ databases">
        <authorList>
            <person name="Paulsen S."/>
            <person name="Gram L.K."/>
        </authorList>
    </citation>
    <scope>NUCLEOTIDE SEQUENCE [LARGE SCALE GENOMIC DNA]</scope>
    <source>
        <strain evidence="1 2">S1189</strain>
    </source>
</reference>
<gene>
    <name evidence="1" type="ORF">CWB73_14245</name>
</gene>
<proteinExistence type="predicted"/>
<dbReference type="RefSeq" id="WP_138568247.1">
    <property type="nucleotide sequence ID" value="NZ_PNCM01000031.1"/>
</dbReference>